<dbReference type="InterPro" id="IPR007445">
    <property type="entry name" value="PilO"/>
</dbReference>
<dbReference type="AlphaFoldDB" id="A0LPH7"/>
<keyword evidence="1" id="KW-0175">Coiled coil</keyword>
<keyword evidence="2" id="KW-0812">Transmembrane</keyword>
<reference evidence="3 4" key="1">
    <citation type="submission" date="2006-10" db="EMBL/GenBank/DDBJ databases">
        <title>Complete sequence of Syntrophobacter fumaroxidans MPOB.</title>
        <authorList>
            <consortium name="US DOE Joint Genome Institute"/>
            <person name="Copeland A."/>
            <person name="Lucas S."/>
            <person name="Lapidus A."/>
            <person name="Barry K."/>
            <person name="Detter J.C."/>
            <person name="Glavina del Rio T."/>
            <person name="Hammon N."/>
            <person name="Israni S."/>
            <person name="Pitluck S."/>
            <person name="Goltsman E.G."/>
            <person name="Martinez M."/>
            <person name="Schmutz J."/>
            <person name="Larimer F."/>
            <person name="Land M."/>
            <person name="Hauser L."/>
            <person name="Kyrpides N."/>
            <person name="Kim E."/>
            <person name="Boone D.R."/>
            <person name="Brockman F."/>
            <person name="Culley D."/>
            <person name="Ferry J."/>
            <person name="Gunsalus R."/>
            <person name="McInerney M.J."/>
            <person name="Morrison M."/>
            <person name="Plugge C."/>
            <person name="Rohlin L."/>
            <person name="Scholten J."/>
            <person name="Sieber J."/>
            <person name="Stams A.J.M."/>
            <person name="Worm P."/>
            <person name="Henstra A.M."/>
            <person name="Richardson P."/>
        </authorList>
    </citation>
    <scope>NUCLEOTIDE SEQUENCE [LARGE SCALE GENOMIC DNA]</scope>
    <source>
        <strain evidence="4">DSM 10017 / MPOB</strain>
    </source>
</reference>
<dbReference type="EMBL" id="CP000478">
    <property type="protein sequence ID" value="ABK19329.1"/>
    <property type="molecule type" value="Genomic_DNA"/>
</dbReference>
<dbReference type="InParanoid" id="A0LPH7"/>
<dbReference type="STRING" id="335543.Sfum_3659"/>
<evidence type="ECO:0000313" key="3">
    <source>
        <dbReference type="EMBL" id="ABK19329.1"/>
    </source>
</evidence>
<evidence type="ECO:0000256" key="1">
    <source>
        <dbReference type="SAM" id="Coils"/>
    </source>
</evidence>
<accession>A0LPH7</accession>
<dbReference type="Pfam" id="PF04350">
    <property type="entry name" value="PilO"/>
    <property type="match status" value="1"/>
</dbReference>
<dbReference type="KEGG" id="sfu:Sfum_3659"/>
<evidence type="ECO:0000313" key="4">
    <source>
        <dbReference type="Proteomes" id="UP000001784"/>
    </source>
</evidence>
<protein>
    <submittedName>
        <fullName evidence="3">Uncharacterized protein</fullName>
    </submittedName>
</protein>
<proteinExistence type="predicted"/>
<keyword evidence="4" id="KW-1185">Reference proteome</keyword>
<dbReference type="HOGENOM" id="CLU_1408121_0_0_7"/>
<name>A0LPH7_SYNFM</name>
<keyword evidence="2" id="KW-0472">Membrane</keyword>
<sequence length="193" mass="22147">MMKHKVSWSDVKRQRTAILVVTATLVGILVVYAIWVNPLLVRKEELAAQVRQKSDLAKKYQDKLNQAQSIKDNLVKQEQELKEMQKRLFRGNDPYQLAASLSDMLSAKGGRKLDIKTYQVLASKEYGLYQEVHLRFNFMTTVDGLHFFLDRVKNFEAAILVQEINIQKIQRSKGPDLIINVILAALMEKGDKS</sequence>
<keyword evidence="2" id="KW-1133">Transmembrane helix</keyword>
<dbReference type="OrthoDB" id="9831214at2"/>
<organism evidence="3 4">
    <name type="scientific">Syntrophobacter fumaroxidans (strain DSM 10017 / MPOB)</name>
    <dbReference type="NCBI Taxonomy" id="335543"/>
    <lineage>
        <taxon>Bacteria</taxon>
        <taxon>Pseudomonadati</taxon>
        <taxon>Thermodesulfobacteriota</taxon>
        <taxon>Syntrophobacteria</taxon>
        <taxon>Syntrophobacterales</taxon>
        <taxon>Syntrophobacteraceae</taxon>
        <taxon>Syntrophobacter</taxon>
    </lineage>
</organism>
<feature type="transmembrane region" description="Helical" evidence="2">
    <location>
        <begin position="16"/>
        <end position="35"/>
    </location>
</feature>
<evidence type="ECO:0000256" key="2">
    <source>
        <dbReference type="SAM" id="Phobius"/>
    </source>
</evidence>
<dbReference type="Proteomes" id="UP000001784">
    <property type="component" value="Chromosome"/>
</dbReference>
<feature type="coiled-coil region" evidence="1">
    <location>
        <begin position="43"/>
        <end position="87"/>
    </location>
</feature>
<gene>
    <name evidence="3" type="ordered locus">Sfum_3659</name>
</gene>
<dbReference type="RefSeq" id="WP_011700454.1">
    <property type="nucleotide sequence ID" value="NC_008554.1"/>
</dbReference>